<reference evidence="1 2" key="1">
    <citation type="journal article" date="2010" name="Nature">
        <title>Genome sequencing and analysis of the model grass Brachypodium distachyon.</title>
        <authorList>
            <consortium name="International Brachypodium Initiative"/>
        </authorList>
    </citation>
    <scope>NUCLEOTIDE SEQUENCE [LARGE SCALE GENOMIC DNA]</scope>
    <source>
        <strain evidence="1 2">Bd21</strain>
    </source>
</reference>
<sequence>MHRTWTYKNQISDHCYVLLADIIDPLHHPAPVLAYIIHRYPYKVHGMAPDTNHNLSWKCWLASGSRTRPNGLCAGQGRDRQLMTSGVLKWQIGLMLHAASIETVRMVACTWRSVKSWQENLKGNRDSVPPQREKSQHLPKQFGAWRYKF</sequence>
<keyword evidence="3" id="KW-1185">Reference proteome</keyword>
<dbReference type="EnsemblPlants" id="PNT65655">
    <property type="protein sequence ID" value="PNT65655"/>
    <property type="gene ID" value="BRADI_3g00374v3"/>
</dbReference>
<proteinExistence type="predicted"/>
<organism evidence="1">
    <name type="scientific">Brachypodium distachyon</name>
    <name type="common">Purple false brome</name>
    <name type="synonym">Trachynia distachya</name>
    <dbReference type="NCBI Taxonomy" id="15368"/>
    <lineage>
        <taxon>Eukaryota</taxon>
        <taxon>Viridiplantae</taxon>
        <taxon>Streptophyta</taxon>
        <taxon>Embryophyta</taxon>
        <taxon>Tracheophyta</taxon>
        <taxon>Spermatophyta</taxon>
        <taxon>Magnoliopsida</taxon>
        <taxon>Liliopsida</taxon>
        <taxon>Poales</taxon>
        <taxon>Poaceae</taxon>
        <taxon>BOP clade</taxon>
        <taxon>Pooideae</taxon>
        <taxon>Stipodae</taxon>
        <taxon>Brachypodieae</taxon>
        <taxon>Brachypodium</taxon>
    </lineage>
</organism>
<name>A0A2K2CUG0_BRADI</name>
<gene>
    <name evidence="1" type="ORF">BRADI_3g00374v3</name>
</gene>
<dbReference type="Gramene" id="PNT65655">
    <property type="protein sequence ID" value="PNT65655"/>
    <property type="gene ID" value="BRADI_3g00374v3"/>
</dbReference>
<reference evidence="1" key="2">
    <citation type="submission" date="2017-06" db="EMBL/GenBank/DDBJ databases">
        <title>WGS assembly of Brachypodium distachyon.</title>
        <authorList>
            <consortium name="The International Brachypodium Initiative"/>
            <person name="Lucas S."/>
            <person name="Harmon-Smith M."/>
            <person name="Lail K."/>
            <person name="Tice H."/>
            <person name="Grimwood J."/>
            <person name="Bruce D."/>
            <person name="Barry K."/>
            <person name="Shu S."/>
            <person name="Lindquist E."/>
            <person name="Wang M."/>
            <person name="Pitluck S."/>
            <person name="Vogel J.P."/>
            <person name="Garvin D.F."/>
            <person name="Mockler T.C."/>
            <person name="Schmutz J."/>
            <person name="Rokhsar D."/>
            <person name="Bevan M.W."/>
        </authorList>
    </citation>
    <scope>NUCLEOTIDE SEQUENCE</scope>
    <source>
        <strain evidence="1">Bd21</strain>
    </source>
</reference>
<dbReference type="AlphaFoldDB" id="A0A2K2CUG0"/>
<protein>
    <submittedName>
        <fullName evidence="1 2">Uncharacterized protein</fullName>
    </submittedName>
</protein>
<evidence type="ECO:0000313" key="1">
    <source>
        <dbReference type="EMBL" id="PNT65655.1"/>
    </source>
</evidence>
<dbReference type="EMBL" id="CM000882">
    <property type="protein sequence ID" value="PNT65655.1"/>
    <property type="molecule type" value="Genomic_DNA"/>
</dbReference>
<evidence type="ECO:0000313" key="3">
    <source>
        <dbReference type="Proteomes" id="UP000008810"/>
    </source>
</evidence>
<dbReference type="InParanoid" id="A0A2K2CUG0"/>
<dbReference type="Proteomes" id="UP000008810">
    <property type="component" value="Chromosome 3"/>
</dbReference>
<reference evidence="2" key="3">
    <citation type="submission" date="2018-08" db="UniProtKB">
        <authorList>
            <consortium name="EnsemblPlants"/>
        </authorList>
    </citation>
    <scope>IDENTIFICATION</scope>
    <source>
        <strain evidence="2">cv. Bd21</strain>
    </source>
</reference>
<accession>A0A2K2CUG0</accession>
<evidence type="ECO:0000313" key="2">
    <source>
        <dbReference type="EnsemblPlants" id="PNT65655"/>
    </source>
</evidence>